<keyword evidence="2" id="KW-1185">Reference proteome</keyword>
<dbReference type="AlphaFoldDB" id="A0A9J5W8T0"/>
<gene>
    <name evidence="1" type="ORF">H5410_061833</name>
</gene>
<sequence>MAQQLVHASSAIPRYNPHSISQQFCIARVMVPSKQWILRLLHLLIKLRNTLKKLKKCCILFFKKKITLGATGKRLEQRHGSLSSSLGVSKYDVGALNKTTLYANQKMQTPSKRTRLNSTTSSSQEMQTVDRLVLQKEDMQTNEHCLHLLIKKEKRVRGRNKCKEVASLENGQKLNVTFYNNRTVGTNINLFLRHLGKIIRDCNIFPLGYHLGMILSKKN</sequence>
<reference evidence="1 2" key="1">
    <citation type="submission" date="2020-09" db="EMBL/GenBank/DDBJ databases">
        <title>De no assembly of potato wild relative species, Solanum commersonii.</title>
        <authorList>
            <person name="Cho K."/>
        </authorList>
    </citation>
    <scope>NUCLEOTIDE SEQUENCE [LARGE SCALE GENOMIC DNA]</scope>
    <source>
        <strain evidence="1">LZ3.2</strain>
        <tissue evidence="1">Leaf</tissue>
    </source>
</reference>
<organism evidence="1 2">
    <name type="scientific">Solanum commersonii</name>
    <name type="common">Commerson's wild potato</name>
    <name type="synonym">Commerson's nightshade</name>
    <dbReference type="NCBI Taxonomy" id="4109"/>
    <lineage>
        <taxon>Eukaryota</taxon>
        <taxon>Viridiplantae</taxon>
        <taxon>Streptophyta</taxon>
        <taxon>Embryophyta</taxon>
        <taxon>Tracheophyta</taxon>
        <taxon>Spermatophyta</taxon>
        <taxon>Magnoliopsida</taxon>
        <taxon>eudicotyledons</taxon>
        <taxon>Gunneridae</taxon>
        <taxon>Pentapetalae</taxon>
        <taxon>asterids</taxon>
        <taxon>lamiids</taxon>
        <taxon>Solanales</taxon>
        <taxon>Solanaceae</taxon>
        <taxon>Solanoideae</taxon>
        <taxon>Solaneae</taxon>
        <taxon>Solanum</taxon>
    </lineage>
</organism>
<protein>
    <submittedName>
        <fullName evidence="1">Uncharacterized protein</fullName>
    </submittedName>
</protein>
<evidence type="ECO:0000313" key="1">
    <source>
        <dbReference type="EMBL" id="KAG5572067.1"/>
    </source>
</evidence>
<comment type="caution">
    <text evidence="1">The sequence shown here is derived from an EMBL/GenBank/DDBJ whole genome shotgun (WGS) entry which is preliminary data.</text>
</comment>
<dbReference type="PANTHER" id="PTHR33499">
    <property type="entry name" value="OS12G0282400 PROTEIN-RELATED"/>
    <property type="match status" value="1"/>
</dbReference>
<dbReference type="PANTHER" id="PTHR33499:SF42">
    <property type="entry name" value="TRANSPOSON PROTEIN, CACTA, EN_SPM SUB-CLASS"/>
    <property type="match status" value="1"/>
</dbReference>
<dbReference type="OrthoDB" id="1300094at2759"/>
<accession>A0A9J5W8T0</accession>
<dbReference type="Proteomes" id="UP000824120">
    <property type="component" value="Chromosome 12"/>
</dbReference>
<proteinExistence type="predicted"/>
<name>A0A9J5W8T0_SOLCO</name>
<dbReference type="EMBL" id="JACXVP010000012">
    <property type="protein sequence ID" value="KAG5572067.1"/>
    <property type="molecule type" value="Genomic_DNA"/>
</dbReference>
<evidence type="ECO:0000313" key="2">
    <source>
        <dbReference type="Proteomes" id="UP000824120"/>
    </source>
</evidence>